<dbReference type="InterPro" id="IPR041245">
    <property type="entry name" value="CARMIL_PH"/>
</dbReference>
<dbReference type="InterPro" id="IPR001611">
    <property type="entry name" value="Leu-rich_rpt"/>
</dbReference>
<dbReference type="GO" id="GO:0030027">
    <property type="term" value="C:lamellipodium"/>
    <property type="evidence" value="ECO:0007669"/>
    <property type="project" value="TreeGrafter"/>
</dbReference>
<dbReference type="Proteomes" id="UP000218231">
    <property type="component" value="Unassembled WGS sequence"/>
</dbReference>
<proteinExistence type="predicted"/>
<dbReference type="Pfam" id="PF17888">
    <property type="entry name" value="Carm_PH"/>
    <property type="match status" value="1"/>
</dbReference>
<organism evidence="3 4">
    <name type="scientific">Diploscapter pachys</name>
    <dbReference type="NCBI Taxonomy" id="2018661"/>
    <lineage>
        <taxon>Eukaryota</taxon>
        <taxon>Metazoa</taxon>
        <taxon>Ecdysozoa</taxon>
        <taxon>Nematoda</taxon>
        <taxon>Chromadorea</taxon>
        <taxon>Rhabditida</taxon>
        <taxon>Rhabditina</taxon>
        <taxon>Rhabditomorpha</taxon>
        <taxon>Rhabditoidea</taxon>
        <taxon>Rhabditidae</taxon>
        <taxon>Diploscapter</taxon>
    </lineage>
</organism>
<dbReference type="GO" id="GO:0034315">
    <property type="term" value="P:regulation of Arp2/3 complex-mediated actin nucleation"/>
    <property type="evidence" value="ECO:0007669"/>
    <property type="project" value="TreeGrafter"/>
</dbReference>
<dbReference type="SMART" id="SM00368">
    <property type="entry name" value="LRR_RI"/>
    <property type="match status" value="6"/>
</dbReference>
<evidence type="ECO:0000313" key="4">
    <source>
        <dbReference type="Proteomes" id="UP000218231"/>
    </source>
</evidence>
<dbReference type="PANTHER" id="PTHR24112">
    <property type="entry name" value="LEUCINE-RICH REPEAT, ISOFORM F-RELATED"/>
    <property type="match status" value="1"/>
</dbReference>
<comment type="caution">
    <text evidence="3">The sequence shown here is derived from an EMBL/GenBank/DDBJ whole genome shotgun (WGS) entry which is preliminary data.</text>
</comment>
<dbReference type="STRING" id="2018661.A0A2A2K2Q6"/>
<dbReference type="PANTHER" id="PTHR24112:SF66">
    <property type="entry name" value="LEUCINE-RICH REPEAT, ISOFORM F"/>
    <property type="match status" value="1"/>
</dbReference>
<dbReference type="InterPro" id="IPR011993">
    <property type="entry name" value="PH-like_dom_sf"/>
</dbReference>
<dbReference type="InterPro" id="IPR032675">
    <property type="entry name" value="LRR_dom_sf"/>
</dbReference>
<feature type="compositionally biased region" description="Polar residues" evidence="1">
    <location>
        <begin position="808"/>
        <end position="837"/>
    </location>
</feature>
<feature type="compositionally biased region" description="Low complexity" evidence="1">
    <location>
        <begin position="984"/>
        <end position="994"/>
    </location>
</feature>
<evidence type="ECO:0000313" key="3">
    <source>
        <dbReference type="EMBL" id="PAV68191.1"/>
    </source>
</evidence>
<accession>A0A2A2K2Q6</accession>
<keyword evidence="4" id="KW-1185">Reference proteome</keyword>
<feature type="region of interest" description="Disordered" evidence="1">
    <location>
        <begin position="808"/>
        <end position="1086"/>
    </location>
</feature>
<gene>
    <name evidence="3" type="ORF">WR25_19346</name>
</gene>
<dbReference type="InterPro" id="IPR051279">
    <property type="entry name" value="PP1-Reg/Actin-Interact_Protein"/>
</dbReference>
<protein>
    <recommendedName>
        <fullName evidence="2">CARMIL pleckstrin homology domain-containing protein</fullName>
    </recommendedName>
</protein>
<dbReference type="OrthoDB" id="18598at2759"/>
<dbReference type="Pfam" id="PF13516">
    <property type="entry name" value="LRR_6"/>
    <property type="match status" value="3"/>
</dbReference>
<dbReference type="AlphaFoldDB" id="A0A2A2K2Q6"/>
<dbReference type="Gene3D" id="2.30.29.30">
    <property type="entry name" value="Pleckstrin-homology domain (PH domain)/Phosphotyrosine-binding domain (PTB)"/>
    <property type="match status" value="1"/>
</dbReference>
<dbReference type="EMBL" id="LIAE01009799">
    <property type="protein sequence ID" value="PAV68191.1"/>
    <property type="molecule type" value="Genomic_DNA"/>
</dbReference>
<dbReference type="SUPFAM" id="SSF52047">
    <property type="entry name" value="RNI-like"/>
    <property type="match status" value="2"/>
</dbReference>
<dbReference type="EMBL" id="LIAE01009799">
    <property type="protein sequence ID" value="PAV68194.1"/>
    <property type="molecule type" value="Genomic_DNA"/>
</dbReference>
<dbReference type="GO" id="GO:0005886">
    <property type="term" value="C:plasma membrane"/>
    <property type="evidence" value="ECO:0007669"/>
    <property type="project" value="TreeGrafter"/>
</dbReference>
<dbReference type="GO" id="GO:0016477">
    <property type="term" value="P:cell migration"/>
    <property type="evidence" value="ECO:0007669"/>
    <property type="project" value="TreeGrafter"/>
</dbReference>
<feature type="domain" description="CARMIL pleckstrin homology" evidence="2">
    <location>
        <begin position="32"/>
        <end position="128"/>
    </location>
</feature>
<name>A0A2A2K2Q6_9BILA</name>
<reference evidence="3 4" key="1">
    <citation type="journal article" date="2017" name="Curr. Biol.">
        <title>Genome architecture and evolution of a unichromosomal asexual nematode.</title>
        <authorList>
            <person name="Fradin H."/>
            <person name="Zegar C."/>
            <person name="Gutwein M."/>
            <person name="Lucas J."/>
            <person name="Kovtun M."/>
            <person name="Corcoran D."/>
            <person name="Baugh L.R."/>
            <person name="Kiontke K."/>
            <person name="Gunsalus K."/>
            <person name="Fitch D.H."/>
            <person name="Piano F."/>
        </authorList>
    </citation>
    <scope>NUCLEOTIDE SEQUENCE [LARGE SCALE GENOMIC DNA]</scope>
    <source>
        <strain evidence="3">PF1309</strain>
    </source>
</reference>
<sequence length="1086" mass="119494">MSLSRATLLELCEFIQQKPSVVLGNKFFDSRIAIPVDYAAKQDRFEQRLLVISKFRIFILAGKSPNSLKVERSVHLLNVKAIQVLNQDEASVSIDESGHRKKFNVKPHNQGGDYVAKQILSALKHYFPDIGHVLKQLMDLSPSALYTDFSAIHIDVTPRACHSFRRTYAALCDFYDQPYREEVAWDVEKIYTINRLRDLRVEDFSHLLPKDLLPIVGVLQYSTYFTGLVADGVRVLPDLVDVILTVVRRSPNLHKLSLRNCALPRDFMTLFASALQNCQSSSLEYLDLSKNVLDDKKGFTALSTALPKMSMLRRLNLSECQLSEKCTQLLCSGLYSGITSSKAGSSVFSHLDLSSNLIKDDVSSLVNLVSLCQSLRVLDLTDTSFPLDKLWSALKFGGLQIEKLYLGGCFVGKRPAETCQLVKEYFSIAVNLSHINFSNTVLPSETMKSMLLGLASNQQLKPFRLDMDSVCEKGTASVIETCVGGIRCESLSLRDNNFEGEMQPILQALSNINCLRRLDIGGNNLVALKRSSKPQHAAMVNKILLDIVKLYSDDSSLEELILSEAKLGSHLSVLLNTLGATTSLKSLDISSNEMGNFGARILSKALQLNVSLRSLSIDNNKIGSEGFTDIASSMQMNHTLLTIPYPVNDVIDSAQRTDKPRVVAALQQIQYALDRNRTASGAADEANCKKMLTNGLQQLIDRSDGDVARRVNDMITTVKNETMPARLEEMVDDFVEQIRREASLSISEQISKLGELPSSSELPMQVETVKAERIAADRLKELWTEQLRSVISDWRWRELCEKSESVLRSASAGTASVGSNVSFEGSPNVNNSMWTSKRSNDSSHRPRSIIGELSPTEENQSPPVETGVSLDTPPKPSALVHLQKARPKKRVTGNGMGVSQQTIPEDSMVLSRCTDLTDNDADDSGSTRSEDSERREDPVKKPLSDRPGFRAAMLPDAALLSQIQLRPATDRVASPKFDSPRDTSSSNQNSAPASPKHPIGNAGNTPSSCDSPPALPARTRMNGSGGTSMLGSPTPPCLPPKPEPRMRVASPEANSSQATAPPLEDNDENANSTRRSVADMARMFSK</sequence>
<dbReference type="Gene3D" id="3.80.10.10">
    <property type="entry name" value="Ribonuclease Inhibitor"/>
    <property type="match status" value="1"/>
</dbReference>
<feature type="compositionally biased region" description="Basic and acidic residues" evidence="1">
    <location>
        <begin position="928"/>
        <end position="948"/>
    </location>
</feature>
<evidence type="ECO:0000259" key="2">
    <source>
        <dbReference type="Pfam" id="PF17888"/>
    </source>
</evidence>
<evidence type="ECO:0000256" key="1">
    <source>
        <dbReference type="SAM" id="MobiDB-lite"/>
    </source>
</evidence>